<dbReference type="PANTHER" id="PTHR42711:SF19">
    <property type="entry name" value="DOXORUBICIN RESISTANCE ATP-BINDING PROTEIN DRRA"/>
    <property type="match status" value="1"/>
</dbReference>
<dbReference type="SMART" id="SM00382">
    <property type="entry name" value="AAA"/>
    <property type="match status" value="1"/>
</dbReference>
<organism evidence="11 12">
    <name type="scientific">Demequina muriae</name>
    <dbReference type="NCBI Taxonomy" id="3051664"/>
    <lineage>
        <taxon>Bacteria</taxon>
        <taxon>Bacillati</taxon>
        <taxon>Actinomycetota</taxon>
        <taxon>Actinomycetes</taxon>
        <taxon>Micrococcales</taxon>
        <taxon>Demequinaceae</taxon>
        <taxon>Demequina</taxon>
    </lineage>
</organism>
<dbReference type="InterPro" id="IPR003593">
    <property type="entry name" value="AAA+_ATPase"/>
</dbReference>
<evidence type="ECO:0000256" key="3">
    <source>
        <dbReference type="ARBA" id="ARBA00022475"/>
    </source>
</evidence>
<evidence type="ECO:0000259" key="10">
    <source>
        <dbReference type="PROSITE" id="PS50893"/>
    </source>
</evidence>
<evidence type="ECO:0000256" key="2">
    <source>
        <dbReference type="ARBA" id="ARBA00022448"/>
    </source>
</evidence>
<keyword evidence="6" id="KW-1278">Translocase</keyword>
<evidence type="ECO:0000256" key="5">
    <source>
        <dbReference type="ARBA" id="ARBA00022840"/>
    </source>
</evidence>
<proteinExistence type="inferred from homology"/>
<protein>
    <submittedName>
        <fullName evidence="11">ATP-binding cassette domain-containing protein</fullName>
    </submittedName>
</protein>
<comment type="subcellular location">
    <subcellularLocation>
        <location evidence="1">Cell membrane</location>
        <topology evidence="1">Peripheral membrane protein</topology>
        <orientation evidence="1">Cytoplasmic side</orientation>
    </subcellularLocation>
</comment>
<dbReference type="Proteomes" id="UP001172708">
    <property type="component" value="Unassembled WGS sequence"/>
</dbReference>
<dbReference type="PROSITE" id="PS00211">
    <property type="entry name" value="ABC_TRANSPORTER_1"/>
    <property type="match status" value="1"/>
</dbReference>
<dbReference type="InterPro" id="IPR017871">
    <property type="entry name" value="ABC_transporter-like_CS"/>
</dbReference>
<evidence type="ECO:0000256" key="4">
    <source>
        <dbReference type="ARBA" id="ARBA00022741"/>
    </source>
</evidence>
<name>A0ABT8GH00_9MICO</name>
<dbReference type="Pfam" id="PF00005">
    <property type="entry name" value="ABC_tran"/>
    <property type="match status" value="1"/>
</dbReference>
<dbReference type="PROSITE" id="PS50893">
    <property type="entry name" value="ABC_TRANSPORTER_2"/>
    <property type="match status" value="1"/>
</dbReference>
<dbReference type="PANTHER" id="PTHR42711">
    <property type="entry name" value="ABC TRANSPORTER ATP-BINDING PROTEIN"/>
    <property type="match status" value="1"/>
</dbReference>
<evidence type="ECO:0000256" key="9">
    <source>
        <dbReference type="ARBA" id="ARBA00049985"/>
    </source>
</evidence>
<dbReference type="InterPro" id="IPR005894">
    <property type="entry name" value="DrrA"/>
</dbReference>
<evidence type="ECO:0000256" key="1">
    <source>
        <dbReference type="ARBA" id="ARBA00004413"/>
    </source>
</evidence>
<reference evidence="11" key="1">
    <citation type="submission" date="2023-06" db="EMBL/GenBank/DDBJ databases">
        <title>Egi l300058.</title>
        <authorList>
            <person name="Gao L."/>
            <person name="Fang B.-Z."/>
            <person name="Li W.-J."/>
        </authorList>
    </citation>
    <scope>NUCLEOTIDE SEQUENCE</scope>
    <source>
        <strain evidence="11">EGI L300058</strain>
    </source>
</reference>
<dbReference type="Gene3D" id="3.40.50.300">
    <property type="entry name" value="P-loop containing nucleotide triphosphate hydrolases"/>
    <property type="match status" value="1"/>
</dbReference>
<dbReference type="RefSeq" id="WP_301142172.1">
    <property type="nucleotide sequence ID" value="NZ_JAUHQA010000001.1"/>
</dbReference>
<dbReference type="EMBL" id="JAUHQA010000001">
    <property type="protein sequence ID" value="MDN4480717.1"/>
    <property type="molecule type" value="Genomic_DNA"/>
</dbReference>
<keyword evidence="12" id="KW-1185">Reference proteome</keyword>
<evidence type="ECO:0000256" key="6">
    <source>
        <dbReference type="ARBA" id="ARBA00022967"/>
    </source>
</evidence>
<accession>A0ABT8GH00</accession>
<feature type="domain" description="ABC transporter" evidence="10">
    <location>
        <begin position="7"/>
        <end position="237"/>
    </location>
</feature>
<evidence type="ECO:0000256" key="8">
    <source>
        <dbReference type="ARBA" id="ARBA00023251"/>
    </source>
</evidence>
<keyword evidence="3" id="KW-1003">Cell membrane</keyword>
<evidence type="ECO:0000313" key="12">
    <source>
        <dbReference type="Proteomes" id="UP001172708"/>
    </source>
</evidence>
<keyword evidence="7" id="KW-0472">Membrane</keyword>
<dbReference type="InterPro" id="IPR003439">
    <property type="entry name" value="ABC_transporter-like_ATP-bd"/>
</dbReference>
<dbReference type="InterPro" id="IPR050763">
    <property type="entry name" value="ABC_transporter_ATP-binding"/>
</dbReference>
<keyword evidence="2" id="KW-0813">Transport</keyword>
<sequence>MANDNAVEAEGLVKNFKDTKALRGVDLTVPRGTVLGVLGPNGAGKTTAVRILATLLRADGGSARVAGFDAERQPAEVRKRIGLTGQYASVDEELTGRENLLMIAALLNMRSADAKARAKDLLSWFDLTDAADRTLKTYSGGMRRRLDLAASLTGHPEVVFLDEPTTGLDPAKREDMWDVVRDIVSQGTSVLLTTQYLEEADALADDIVVINHGQVIAHDTAHNLKRVVGSQTLRVRPADAADAQAVRDLLAGVAADGAPIDEHRPGEYSVPVVDDGALADVVARLRGDGIPVTELSLQLPSLDEVFFTLTGERQRVPSEARDGEEAA</sequence>
<dbReference type="GO" id="GO:0005524">
    <property type="term" value="F:ATP binding"/>
    <property type="evidence" value="ECO:0007669"/>
    <property type="project" value="UniProtKB-KW"/>
</dbReference>
<dbReference type="NCBIfam" id="TIGR01188">
    <property type="entry name" value="drrA"/>
    <property type="match status" value="1"/>
</dbReference>
<keyword evidence="4" id="KW-0547">Nucleotide-binding</keyword>
<dbReference type="SUPFAM" id="SSF52540">
    <property type="entry name" value="P-loop containing nucleoside triphosphate hydrolases"/>
    <property type="match status" value="1"/>
</dbReference>
<dbReference type="InterPro" id="IPR027417">
    <property type="entry name" value="P-loop_NTPase"/>
</dbReference>
<comment type="similarity">
    <text evidence="9">Belongs to the ABC transporter superfamily. Drug exporter-1 (DrugE1) (TC 3.A.1.105) family.</text>
</comment>
<keyword evidence="8" id="KW-0046">Antibiotic resistance</keyword>
<evidence type="ECO:0000313" key="11">
    <source>
        <dbReference type="EMBL" id="MDN4480717.1"/>
    </source>
</evidence>
<dbReference type="Pfam" id="PF13732">
    <property type="entry name" value="DrrA1-3_C"/>
    <property type="match status" value="1"/>
</dbReference>
<evidence type="ECO:0000256" key="7">
    <source>
        <dbReference type="ARBA" id="ARBA00023136"/>
    </source>
</evidence>
<keyword evidence="5 11" id="KW-0067">ATP-binding</keyword>
<dbReference type="InterPro" id="IPR025302">
    <property type="entry name" value="DrrA1/2-like_C"/>
</dbReference>
<gene>
    <name evidence="11" type="ORF">QQX02_07265</name>
</gene>
<comment type="caution">
    <text evidence="11">The sequence shown here is derived from an EMBL/GenBank/DDBJ whole genome shotgun (WGS) entry which is preliminary data.</text>
</comment>